<name>A0A840UYZ1_9BACT</name>
<evidence type="ECO:0000313" key="2">
    <source>
        <dbReference type="Proteomes" id="UP000557717"/>
    </source>
</evidence>
<proteinExistence type="predicted"/>
<protein>
    <submittedName>
        <fullName evidence="1">Uncharacterized protein</fullName>
    </submittedName>
</protein>
<gene>
    <name evidence="1" type="ORF">HNR46_001583</name>
</gene>
<keyword evidence="2" id="KW-1185">Reference proteome</keyword>
<sequence length="115" mass="12685">MIDAAIGKGSEIYCVVSPQRGRNGSENFRKPRFVLSYLVTLYAPALLQDEDSTAADEVIESMVAAIHGFEPANLPSSQTKQFLVVPEFFPARLEGHAVWQMRVLLPSQGVTLSFE</sequence>
<dbReference type="Proteomes" id="UP000557717">
    <property type="component" value="Unassembled WGS sequence"/>
</dbReference>
<accession>A0A840UYZ1</accession>
<reference evidence="1 2" key="1">
    <citation type="submission" date="2020-08" db="EMBL/GenBank/DDBJ databases">
        <title>Genomic Encyclopedia of Type Strains, Phase IV (KMG-IV): sequencing the most valuable type-strain genomes for metagenomic binning, comparative biology and taxonomic classification.</title>
        <authorList>
            <person name="Goeker M."/>
        </authorList>
    </citation>
    <scope>NUCLEOTIDE SEQUENCE [LARGE SCALE GENOMIC DNA]</scope>
    <source>
        <strain evidence="1 2">YC6886</strain>
    </source>
</reference>
<organism evidence="1 2">
    <name type="scientific">Haloferula luteola</name>
    <dbReference type="NCBI Taxonomy" id="595692"/>
    <lineage>
        <taxon>Bacteria</taxon>
        <taxon>Pseudomonadati</taxon>
        <taxon>Verrucomicrobiota</taxon>
        <taxon>Verrucomicrobiia</taxon>
        <taxon>Verrucomicrobiales</taxon>
        <taxon>Verrucomicrobiaceae</taxon>
        <taxon>Haloferula</taxon>
    </lineage>
</organism>
<evidence type="ECO:0000313" key="1">
    <source>
        <dbReference type="EMBL" id="MBB5351347.1"/>
    </source>
</evidence>
<dbReference type="AlphaFoldDB" id="A0A840UYZ1"/>
<dbReference type="EMBL" id="JACHFD010000006">
    <property type="protein sequence ID" value="MBB5351347.1"/>
    <property type="molecule type" value="Genomic_DNA"/>
</dbReference>
<comment type="caution">
    <text evidence="1">The sequence shown here is derived from an EMBL/GenBank/DDBJ whole genome shotgun (WGS) entry which is preliminary data.</text>
</comment>